<dbReference type="GO" id="GO:0004252">
    <property type="term" value="F:serine-type endopeptidase activity"/>
    <property type="evidence" value="ECO:0007669"/>
    <property type="project" value="UniProtKB-UniRule"/>
</dbReference>
<dbReference type="STRING" id="100787.A0A0G4LI76"/>
<feature type="active site" description="Charge relay system" evidence="5">
    <location>
        <position position="787"/>
    </location>
</feature>
<keyword evidence="6" id="KW-0175">Coiled coil</keyword>
<dbReference type="PANTHER" id="PTHR43806">
    <property type="entry name" value="PEPTIDASE S8"/>
    <property type="match status" value="1"/>
</dbReference>
<keyword evidence="4 5" id="KW-0720">Serine protease</keyword>
<evidence type="ECO:0000256" key="1">
    <source>
        <dbReference type="ARBA" id="ARBA00011073"/>
    </source>
</evidence>
<feature type="domain" description="Peptidase S8/S53" evidence="8">
    <location>
        <begin position="542"/>
        <end position="829"/>
    </location>
</feature>
<dbReference type="GO" id="GO:0006508">
    <property type="term" value="P:proteolysis"/>
    <property type="evidence" value="ECO:0007669"/>
    <property type="project" value="UniProtKB-KW"/>
</dbReference>
<dbReference type="SUPFAM" id="SSF52743">
    <property type="entry name" value="Subtilisin-like"/>
    <property type="match status" value="1"/>
</dbReference>
<feature type="non-terminal residue" evidence="9">
    <location>
        <position position="902"/>
    </location>
</feature>
<dbReference type="Proteomes" id="UP000044602">
    <property type="component" value="Unassembled WGS sequence"/>
</dbReference>
<feature type="non-terminal residue" evidence="9">
    <location>
        <position position="1"/>
    </location>
</feature>
<sequence length="902" mass="97283">HGNCYVSGAICCDYESVKCVLGELCNVCSPGETCNKGGCVGGSGEVKSSTTRATTSATTPVTATYREITTSTSSTTSIASVPTTTTLTLPTLVPRIDNFVNKGCFYDANLEQRVLRADSTVDASNTVKKLTRSSTSECFVGNTLHDAEGAPQRDCNKVCAGDAKQLCGDGNRIQVYQDETWFMPTIQQLVEDLKAYNETLKEARSAVAQYKEDLEEYQKNRQERERKILERLVGGSKNLNRIQASIKPFAPKIIRGFKIAKRYDITVAGPTRVDEETANALEAAGEAEPALEMDILPNIDVTAHLDIASIAIDKIGIAAVAGRVATGIFASLVAVLAVLIGSPGGGSPNEPPKPTATPTITTSTSSSTCTMTATQTPIIIVTQKGTSKDQYDELVRSLPKNEANIQKTNSWLSNWIYIATLDQRTAEALWENPIVLSMSIDAEVTVEDFGLDSSSSATNTPGKRATDSNTNTTDPLYRTAVAPLQPRSTPGPNSRFKQQTPGSPGHLNWLAQLSRYTQLQGSYLDFEEFVFEDAATRDNEKSTVFVIDQNFLRKHVDFKDRVVGAWSMSLDGETEADIFYSGNDHGTCMVSLAAGAYSGVSKRANIVMVQLMHFDDLANKLTVSRTIFALLSIQRYVYDNNLFGRSVISMSFSLPVASLWWEDPRTQGTPVTKYTDPYQVYLPEFMAQGIVAVASAGNDALKEDENIRDLSYSTPRAAGGRDSGLIVVGNARYDGSRNLKSQYVDVRRKGILSLYNIGTDVDCAGTESLSNEAGDSGQTWKHQSGTSPATAITAGMAAYLLSHPVIGPQLRAGGNGQVAMNVKNYLINTGQRLKGDAGTGDGVPRAALGEMVPCQGGQAGRPVIPPVVMPALPGRLDIRIFSTRDITDGQNVLVNANCWDLQ</sequence>
<evidence type="ECO:0000256" key="2">
    <source>
        <dbReference type="ARBA" id="ARBA00022670"/>
    </source>
</evidence>
<evidence type="ECO:0000256" key="5">
    <source>
        <dbReference type="PROSITE-ProRule" id="PRU01240"/>
    </source>
</evidence>
<dbReference type="AlphaFoldDB" id="A0A0G4LI76"/>
<feature type="compositionally biased region" description="Polar residues" evidence="7">
    <location>
        <begin position="452"/>
        <end position="474"/>
    </location>
</feature>
<feature type="coiled-coil region" evidence="6">
    <location>
        <begin position="186"/>
        <end position="227"/>
    </location>
</feature>
<evidence type="ECO:0000256" key="7">
    <source>
        <dbReference type="SAM" id="MobiDB-lite"/>
    </source>
</evidence>
<dbReference type="InterPro" id="IPR050131">
    <property type="entry name" value="Peptidase_S8_subtilisin-like"/>
</dbReference>
<name>A0A0G4LI76_VERLO</name>
<feature type="active site" description="Charge relay system" evidence="5">
    <location>
        <position position="548"/>
    </location>
</feature>
<dbReference type="Pfam" id="PF00082">
    <property type="entry name" value="Peptidase_S8"/>
    <property type="match status" value="1"/>
</dbReference>
<organism evidence="9 10">
    <name type="scientific">Verticillium longisporum</name>
    <name type="common">Verticillium dahliae var. longisporum</name>
    <dbReference type="NCBI Taxonomy" id="100787"/>
    <lineage>
        <taxon>Eukaryota</taxon>
        <taxon>Fungi</taxon>
        <taxon>Dikarya</taxon>
        <taxon>Ascomycota</taxon>
        <taxon>Pezizomycotina</taxon>
        <taxon>Sordariomycetes</taxon>
        <taxon>Hypocreomycetidae</taxon>
        <taxon>Glomerellales</taxon>
        <taxon>Plectosphaerellaceae</taxon>
        <taxon>Verticillium</taxon>
    </lineage>
</organism>
<feature type="region of interest" description="Disordered" evidence="7">
    <location>
        <begin position="483"/>
        <end position="502"/>
    </location>
</feature>
<gene>
    <name evidence="9" type="ORF">BN1708_013200</name>
</gene>
<keyword evidence="2 5" id="KW-0645">Protease</keyword>
<comment type="similarity">
    <text evidence="1 5">Belongs to the peptidase S8 family.</text>
</comment>
<feature type="region of interest" description="Disordered" evidence="7">
    <location>
        <begin position="344"/>
        <end position="367"/>
    </location>
</feature>
<dbReference type="EMBL" id="CVQH01013113">
    <property type="protein sequence ID" value="CRK21747.1"/>
    <property type="molecule type" value="Genomic_DNA"/>
</dbReference>
<dbReference type="PANTHER" id="PTHR43806:SF11">
    <property type="entry name" value="CEREVISIN-RELATED"/>
    <property type="match status" value="1"/>
</dbReference>
<feature type="compositionally biased region" description="Polar residues" evidence="7">
    <location>
        <begin position="486"/>
        <end position="502"/>
    </location>
</feature>
<keyword evidence="10" id="KW-1185">Reference proteome</keyword>
<reference evidence="9 10" key="1">
    <citation type="submission" date="2015-05" db="EMBL/GenBank/DDBJ databases">
        <authorList>
            <person name="Wang D.B."/>
            <person name="Wang M."/>
        </authorList>
    </citation>
    <scope>NUCLEOTIDE SEQUENCE [LARGE SCALE GENOMIC DNA]</scope>
    <source>
        <strain evidence="9">VL1</strain>
    </source>
</reference>
<proteinExistence type="inferred from homology"/>
<protein>
    <recommendedName>
        <fullName evidence="8">Peptidase S8/S53 domain-containing protein</fullName>
    </recommendedName>
</protein>
<evidence type="ECO:0000256" key="3">
    <source>
        <dbReference type="ARBA" id="ARBA00022801"/>
    </source>
</evidence>
<dbReference type="Gene3D" id="3.40.50.200">
    <property type="entry name" value="Peptidase S8/S53 domain"/>
    <property type="match status" value="1"/>
</dbReference>
<dbReference type="InterPro" id="IPR000209">
    <property type="entry name" value="Peptidase_S8/S53_dom"/>
</dbReference>
<feature type="compositionally biased region" description="Low complexity" evidence="7">
    <location>
        <begin position="356"/>
        <end position="367"/>
    </location>
</feature>
<accession>A0A0G4LI76</accession>
<feature type="region of interest" description="Disordered" evidence="7">
    <location>
        <begin position="451"/>
        <end position="475"/>
    </location>
</feature>
<evidence type="ECO:0000256" key="6">
    <source>
        <dbReference type="SAM" id="Coils"/>
    </source>
</evidence>
<dbReference type="InterPro" id="IPR036852">
    <property type="entry name" value="Peptidase_S8/S53_dom_sf"/>
</dbReference>
<evidence type="ECO:0000259" key="8">
    <source>
        <dbReference type="Pfam" id="PF00082"/>
    </source>
</evidence>
<dbReference type="PROSITE" id="PS51892">
    <property type="entry name" value="SUBTILASE"/>
    <property type="match status" value="1"/>
</dbReference>
<keyword evidence="3 5" id="KW-0378">Hydrolase</keyword>
<evidence type="ECO:0000256" key="4">
    <source>
        <dbReference type="ARBA" id="ARBA00022825"/>
    </source>
</evidence>
<feature type="active site" description="Charge relay system" evidence="5">
    <location>
        <position position="585"/>
    </location>
</feature>
<evidence type="ECO:0000313" key="10">
    <source>
        <dbReference type="Proteomes" id="UP000044602"/>
    </source>
</evidence>
<evidence type="ECO:0000313" key="9">
    <source>
        <dbReference type="EMBL" id="CRK21747.1"/>
    </source>
</evidence>